<dbReference type="STRING" id="1755647.AS156_02750"/>
<proteinExistence type="predicted"/>
<name>A0A560LK84_9BRAD</name>
<dbReference type="AlphaFoldDB" id="A0A560LK84"/>
<evidence type="ECO:0000313" key="1">
    <source>
        <dbReference type="EMBL" id="TWB93710.1"/>
    </source>
</evidence>
<comment type="caution">
    <text evidence="1">The sequence shown here is derived from an EMBL/GenBank/DDBJ whole genome shotgun (WGS) entry which is preliminary data.</text>
</comment>
<sequence>MGDRAVNNWGSGGVMKRIVAAALLAASVGLLLPAGQARAQSAAAEARIGEAPVVRERVVERRHLRRVPIYRSRPDHWEPDVIPRYNPGPNAVRECTATYVQEHRPSGTVITPRMNCFWRPG</sequence>
<accession>A0A560LK84</accession>
<organism evidence="1 2">
    <name type="scientific">Bradyrhizobium macuxiense</name>
    <dbReference type="NCBI Taxonomy" id="1755647"/>
    <lineage>
        <taxon>Bacteria</taxon>
        <taxon>Pseudomonadati</taxon>
        <taxon>Pseudomonadota</taxon>
        <taxon>Alphaproteobacteria</taxon>
        <taxon>Hyphomicrobiales</taxon>
        <taxon>Nitrobacteraceae</taxon>
        <taxon>Bradyrhizobium</taxon>
    </lineage>
</organism>
<gene>
    <name evidence="1" type="ORF">FBZ93_110317</name>
</gene>
<evidence type="ECO:0000313" key="2">
    <source>
        <dbReference type="Proteomes" id="UP000321304"/>
    </source>
</evidence>
<protein>
    <submittedName>
        <fullName evidence="1">Uncharacterized protein</fullName>
    </submittedName>
</protein>
<keyword evidence="2" id="KW-1185">Reference proteome</keyword>
<reference evidence="1 2" key="1">
    <citation type="submission" date="2019-06" db="EMBL/GenBank/DDBJ databases">
        <title>Genomic Encyclopedia of Type Strains, Phase IV (KMG-V): Genome sequencing to study the core and pangenomes of soil and plant-associated prokaryotes.</title>
        <authorList>
            <person name="Whitman W."/>
        </authorList>
    </citation>
    <scope>NUCLEOTIDE SEQUENCE [LARGE SCALE GENOMIC DNA]</scope>
    <source>
        <strain evidence="1 2">BR 10355</strain>
    </source>
</reference>
<dbReference type="EMBL" id="VITY01000010">
    <property type="protein sequence ID" value="TWB93710.1"/>
    <property type="molecule type" value="Genomic_DNA"/>
</dbReference>
<dbReference type="Proteomes" id="UP000321304">
    <property type="component" value="Unassembled WGS sequence"/>
</dbReference>